<dbReference type="GO" id="GO:0003677">
    <property type="term" value="F:DNA binding"/>
    <property type="evidence" value="ECO:0007669"/>
    <property type="project" value="InterPro"/>
</dbReference>
<dbReference type="PANTHER" id="PTHR43133:SF46">
    <property type="entry name" value="RNA POLYMERASE SIGMA-70 FACTOR ECF SUBFAMILY"/>
    <property type="match status" value="1"/>
</dbReference>
<dbReference type="InterPro" id="IPR039425">
    <property type="entry name" value="RNA_pol_sigma-70-like"/>
</dbReference>
<dbReference type="InterPro" id="IPR013325">
    <property type="entry name" value="RNA_pol_sigma_r2"/>
</dbReference>
<dbReference type="Pfam" id="PF08281">
    <property type="entry name" value="Sigma70_r4_2"/>
    <property type="match status" value="1"/>
</dbReference>
<comment type="similarity">
    <text evidence="1">Belongs to the sigma-70 factor family. ECF subfamily.</text>
</comment>
<evidence type="ECO:0000259" key="6">
    <source>
        <dbReference type="Pfam" id="PF08281"/>
    </source>
</evidence>
<dbReference type="NCBIfam" id="TIGR02937">
    <property type="entry name" value="sigma70-ECF"/>
    <property type="match status" value="1"/>
</dbReference>
<dbReference type="AlphaFoldDB" id="A0A9D1Z1E8"/>
<dbReference type="Proteomes" id="UP000886844">
    <property type="component" value="Unassembled WGS sequence"/>
</dbReference>
<dbReference type="GO" id="GO:0006352">
    <property type="term" value="P:DNA-templated transcription initiation"/>
    <property type="evidence" value="ECO:0007669"/>
    <property type="project" value="InterPro"/>
</dbReference>
<protein>
    <submittedName>
        <fullName evidence="7">RNA polymerase sigma-70 factor</fullName>
    </submittedName>
</protein>
<dbReference type="InterPro" id="IPR013324">
    <property type="entry name" value="RNA_pol_sigma_r3/r4-like"/>
</dbReference>
<reference evidence="7" key="1">
    <citation type="journal article" date="2021" name="PeerJ">
        <title>Extensive microbial diversity within the chicken gut microbiome revealed by metagenomics and culture.</title>
        <authorList>
            <person name="Gilroy R."/>
            <person name="Ravi A."/>
            <person name="Getino M."/>
            <person name="Pursley I."/>
            <person name="Horton D.L."/>
            <person name="Alikhan N.F."/>
            <person name="Baker D."/>
            <person name="Gharbi K."/>
            <person name="Hall N."/>
            <person name="Watson M."/>
            <person name="Adriaenssens E.M."/>
            <person name="Foster-Nyarko E."/>
            <person name="Jarju S."/>
            <person name="Secka A."/>
            <person name="Antonio M."/>
            <person name="Oren A."/>
            <person name="Chaudhuri R.R."/>
            <person name="La Ragione R."/>
            <person name="Hildebrand F."/>
            <person name="Pallen M.J."/>
        </authorList>
    </citation>
    <scope>NUCLEOTIDE SEQUENCE</scope>
    <source>
        <strain evidence="7">5134</strain>
    </source>
</reference>
<keyword evidence="3" id="KW-0731">Sigma factor</keyword>
<dbReference type="Gene3D" id="1.10.10.10">
    <property type="entry name" value="Winged helix-like DNA-binding domain superfamily/Winged helix DNA-binding domain"/>
    <property type="match status" value="1"/>
</dbReference>
<dbReference type="EMBL" id="DXDA01000058">
    <property type="protein sequence ID" value="HIY69216.1"/>
    <property type="molecule type" value="Genomic_DNA"/>
</dbReference>
<evidence type="ECO:0000256" key="4">
    <source>
        <dbReference type="ARBA" id="ARBA00023163"/>
    </source>
</evidence>
<keyword evidence="4" id="KW-0804">Transcription</keyword>
<sequence length="194" mass="23239">MDTELLEGLSRGQQEAFDRLIREYYPRLMGYARLLLDEENARDTVQEVFLYVWEHRSRLHFTAGFQSYLFRICHSRMLDTIKRRKLFEVSDSPFDLQLREDAAWLEHNNDDIVRTICNKQLLERILSLADELPEKRREVFRLSLLHDMSNAEISELLDIPRRTVEGHLYHALRFLRARIPKEELLLLMGLLLLR</sequence>
<dbReference type="NCBIfam" id="TIGR02985">
    <property type="entry name" value="Sig70_bacteroi1"/>
    <property type="match status" value="1"/>
</dbReference>
<dbReference type="InterPro" id="IPR036388">
    <property type="entry name" value="WH-like_DNA-bd_sf"/>
</dbReference>
<evidence type="ECO:0000259" key="5">
    <source>
        <dbReference type="Pfam" id="PF04542"/>
    </source>
</evidence>
<dbReference type="InterPro" id="IPR014327">
    <property type="entry name" value="RNA_pol_sigma70_bacteroid"/>
</dbReference>
<dbReference type="Pfam" id="PF04542">
    <property type="entry name" value="Sigma70_r2"/>
    <property type="match status" value="1"/>
</dbReference>
<gene>
    <name evidence="7" type="ORF">H9828_07345</name>
</gene>
<feature type="domain" description="RNA polymerase sigma factor 70 region 4 type 2" evidence="6">
    <location>
        <begin position="123"/>
        <end position="175"/>
    </location>
</feature>
<name>A0A9D1Z1E8_9BACT</name>
<dbReference type="GO" id="GO:0016987">
    <property type="term" value="F:sigma factor activity"/>
    <property type="evidence" value="ECO:0007669"/>
    <property type="project" value="UniProtKB-KW"/>
</dbReference>
<comment type="caution">
    <text evidence="7">The sequence shown here is derived from an EMBL/GenBank/DDBJ whole genome shotgun (WGS) entry which is preliminary data.</text>
</comment>
<reference evidence="7" key="2">
    <citation type="submission" date="2021-04" db="EMBL/GenBank/DDBJ databases">
        <authorList>
            <person name="Gilroy R."/>
        </authorList>
    </citation>
    <scope>NUCLEOTIDE SEQUENCE</scope>
    <source>
        <strain evidence="7">5134</strain>
    </source>
</reference>
<dbReference type="SUPFAM" id="SSF88659">
    <property type="entry name" value="Sigma3 and sigma4 domains of RNA polymerase sigma factors"/>
    <property type="match status" value="1"/>
</dbReference>
<dbReference type="InterPro" id="IPR007627">
    <property type="entry name" value="RNA_pol_sigma70_r2"/>
</dbReference>
<accession>A0A9D1Z1E8</accession>
<organism evidence="7 8">
    <name type="scientific">Candidatus Alistipes intestinigallinarum</name>
    <dbReference type="NCBI Taxonomy" id="2838440"/>
    <lineage>
        <taxon>Bacteria</taxon>
        <taxon>Pseudomonadati</taxon>
        <taxon>Bacteroidota</taxon>
        <taxon>Bacteroidia</taxon>
        <taxon>Bacteroidales</taxon>
        <taxon>Rikenellaceae</taxon>
        <taxon>Alistipes</taxon>
    </lineage>
</organism>
<feature type="domain" description="RNA polymerase sigma-70 region 2" evidence="5">
    <location>
        <begin position="20"/>
        <end position="85"/>
    </location>
</feature>
<dbReference type="InterPro" id="IPR013249">
    <property type="entry name" value="RNA_pol_sigma70_r4_t2"/>
</dbReference>
<dbReference type="Gene3D" id="1.10.1740.10">
    <property type="match status" value="1"/>
</dbReference>
<dbReference type="SUPFAM" id="SSF88946">
    <property type="entry name" value="Sigma2 domain of RNA polymerase sigma factors"/>
    <property type="match status" value="1"/>
</dbReference>
<dbReference type="PANTHER" id="PTHR43133">
    <property type="entry name" value="RNA POLYMERASE ECF-TYPE SIGMA FACTO"/>
    <property type="match status" value="1"/>
</dbReference>
<evidence type="ECO:0000256" key="2">
    <source>
        <dbReference type="ARBA" id="ARBA00023015"/>
    </source>
</evidence>
<evidence type="ECO:0000313" key="8">
    <source>
        <dbReference type="Proteomes" id="UP000886844"/>
    </source>
</evidence>
<evidence type="ECO:0000313" key="7">
    <source>
        <dbReference type="EMBL" id="HIY69216.1"/>
    </source>
</evidence>
<evidence type="ECO:0000256" key="3">
    <source>
        <dbReference type="ARBA" id="ARBA00023082"/>
    </source>
</evidence>
<dbReference type="InterPro" id="IPR014284">
    <property type="entry name" value="RNA_pol_sigma-70_dom"/>
</dbReference>
<evidence type="ECO:0000256" key="1">
    <source>
        <dbReference type="ARBA" id="ARBA00010641"/>
    </source>
</evidence>
<keyword evidence="2" id="KW-0805">Transcription regulation</keyword>
<proteinExistence type="inferred from homology"/>